<name>D3AYV4_HETP5</name>
<accession>D3AYV4</accession>
<comment type="caution">
    <text evidence="4">The sequence shown here is derived from an EMBL/GenBank/DDBJ whole genome shotgun (WGS) entry which is preliminary data.</text>
</comment>
<dbReference type="AlphaFoldDB" id="D3AYV4"/>
<proteinExistence type="inferred from homology"/>
<dbReference type="STRING" id="670386.D3AYV4"/>
<dbReference type="Pfam" id="PF00071">
    <property type="entry name" value="Ras"/>
    <property type="match status" value="1"/>
</dbReference>
<dbReference type="SUPFAM" id="SSF52540">
    <property type="entry name" value="P-loop containing nucleoside triphosphate hydrolases"/>
    <property type="match status" value="1"/>
</dbReference>
<keyword evidence="3" id="KW-0342">GTP-binding</keyword>
<dbReference type="PROSITE" id="PS51419">
    <property type="entry name" value="RAB"/>
    <property type="match status" value="1"/>
</dbReference>
<dbReference type="InParanoid" id="D3AYV4"/>
<dbReference type="GO" id="GO:0003924">
    <property type="term" value="F:GTPase activity"/>
    <property type="evidence" value="ECO:0007669"/>
    <property type="project" value="InterPro"/>
</dbReference>
<evidence type="ECO:0000256" key="1">
    <source>
        <dbReference type="ARBA" id="ARBA00006270"/>
    </source>
</evidence>
<dbReference type="GO" id="GO:0005525">
    <property type="term" value="F:GTP binding"/>
    <property type="evidence" value="ECO:0007669"/>
    <property type="project" value="UniProtKB-KW"/>
</dbReference>
<evidence type="ECO:0000313" key="4">
    <source>
        <dbReference type="EMBL" id="EFA85644.1"/>
    </source>
</evidence>
<reference evidence="4 5" key="1">
    <citation type="journal article" date="2011" name="Genome Res.">
        <title>Phylogeny-wide analysis of social amoeba genomes highlights ancient origins for complex intercellular communication.</title>
        <authorList>
            <person name="Heidel A.J."/>
            <person name="Lawal H.M."/>
            <person name="Felder M."/>
            <person name="Schilde C."/>
            <person name="Helps N.R."/>
            <person name="Tunggal B."/>
            <person name="Rivero F."/>
            <person name="John U."/>
            <person name="Schleicher M."/>
            <person name="Eichinger L."/>
            <person name="Platzer M."/>
            <person name="Noegel A.A."/>
            <person name="Schaap P."/>
            <person name="Gloeckner G."/>
        </authorList>
    </citation>
    <scope>NUCLEOTIDE SEQUENCE [LARGE SCALE GENOMIC DNA]</scope>
    <source>
        <strain evidence="5">ATCC 26659 / Pp 5 / PN500</strain>
    </source>
</reference>
<dbReference type="EMBL" id="ADBJ01000004">
    <property type="protein sequence ID" value="EFA85644.1"/>
    <property type="molecule type" value="Genomic_DNA"/>
</dbReference>
<organism evidence="4 5">
    <name type="scientific">Heterostelium pallidum (strain ATCC 26659 / Pp 5 / PN500)</name>
    <name type="common">Cellular slime mold</name>
    <name type="synonym">Polysphondylium pallidum</name>
    <dbReference type="NCBI Taxonomy" id="670386"/>
    <lineage>
        <taxon>Eukaryota</taxon>
        <taxon>Amoebozoa</taxon>
        <taxon>Evosea</taxon>
        <taxon>Eumycetozoa</taxon>
        <taxon>Dictyostelia</taxon>
        <taxon>Acytosteliales</taxon>
        <taxon>Acytosteliaceae</taxon>
        <taxon>Heterostelium</taxon>
    </lineage>
</organism>
<sequence length="242" mass="27967">MEIQNNNNNENEQQSQIEMERAMKIKNVQKSIDEMESKPKLHFLVMGIPKSGQTTIVQRFVRVPFATITENDLNLPLYNNQKKIIDDHHANQDGMENEKEKDLQIFIRDLSKNGMKIGRLIAMDGIVLVYNVTDPDAKEKLKQYYNESIVNLKHFRSDIPIVVAANKADCNSPNSSIQENDSTVIKNYESVQEWCRSKQIKTHLLTSATYDLNIDKLFEELIKQSKEYRSVVPKQPNPCKVQ</sequence>
<keyword evidence="5" id="KW-1185">Reference proteome</keyword>
<dbReference type="Proteomes" id="UP000001396">
    <property type="component" value="Unassembled WGS sequence"/>
</dbReference>
<keyword evidence="2" id="KW-0547">Nucleotide-binding</keyword>
<dbReference type="SMART" id="SM00173">
    <property type="entry name" value="RAS"/>
    <property type="match status" value="1"/>
</dbReference>
<evidence type="ECO:0000313" key="5">
    <source>
        <dbReference type="Proteomes" id="UP000001396"/>
    </source>
</evidence>
<dbReference type="PANTHER" id="PTHR47981:SF20">
    <property type="entry name" value="RAS-RELATED PROTEIN RAB-7A"/>
    <property type="match status" value="1"/>
</dbReference>
<evidence type="ECO:0000256" key="2">
    <source>
        <dbReference type="ARBA" id="ARBA00022741"/>
    </source>
</evidence>
<dbReference type="Gene3D" id="3.40.50.300">
    <property type="entry name" value="P-loop containing nucleotide triphosphate hydrolases"/>
    <property type="match status" value="1"/>
</dbReference>
<evidence type="ECO:0000256" key="3">
    <source>
        <dbReference type="ARBA" id="ARBA00023134"/>
    </source>
</evidence>
<protein>
    <submittedName>
        <fullName evidence="4">Ras GTPase</fullName>
    </submittedName>
</protein>
<comment type="similarity">
    <text evidence="1">Belongs to the small GTPase superfamily. Rab family.</text>
</comment>
<dbReference type="PRINTS" id="PR00449">
    <property type="entry name" value="RASTRNSFRMNG"/>
</dbReference>
<gene>
    <name evidence="4" type="ORF">PPL_00873</name>
</gene>
<dbReference type="InterPro" id="IPR027417">
    <property type="entry name" value="P-loop_NTPase"/>
</dbReference>
<dbReference type="RefSeq" id="XP_020437751.1">
    <property type="nucleotide sequence ID" value="XM_020571893.1"/>
</dbReference>
<dbReference type="InterPro" id="IPR001806">
    <property type="entry name" value="Small_GTPase"/>
</dbReference>
<dbReference type="PANTHER" id="PTHR47981">
    <property type="entry name" value="RAB FAMILY"/>
    <property type="match status" value="1"/>
</dbReference>
<dbReference type="GeneID" id="31356404"/>